<feature type="transmembrane region" description="Helical" evidence="7">
    <location>
        <begin position="371"/>
        <end position="388"/>
    </location>
</feature>
<evidence type="ECO:0000313" key="10">
    <source>
        <dbReference type="Proteomes" id="UP000717624"/>
    </source>
</evidence>
<sequence length="403" mass="43523">MNNNFKQYHPFVYFLLLGTVLVSLASSMAVPFLAVYLASSLHLDAVTIGIILGAGPLTAMFGGFIGGTLSDLFGRKNFMILALSALGFVFVALTEVVNPVGLLLLSILQGLGSSFFGTISKALMGDLTPQHKRYRLFSTRYVAVNLGFSIGPMTGAFLGIAGSVTTFLATGILYFLYAVVLICLFRKYQVKEAKSADTEKVSLFGACQVVRNDKALLLFILGSVLLTTVFGQMSVTLSQYLAKGMESGIELFGLLMSINGITVLLTQVFITKWSERYTLFQRIVAGSLLFACGEVGFAFSNSWFSFILFMIIFTLGEILVVPAEYAQIDQITPPGMRGTYYGAQGFNELGNFLGPWAGGMILSAYGGQPMFLTMALISLVSLIFYTAGRKAHRAAQLIAKGEG</sequence>
<proteinExistence type="predicted"/>
<dbReference type="InterPro" id="IPR011701">
    <property type="entry name" value="MFS"/>
</dbReference>
<feature type="transmembrane region" description="Helical" evidence="7">
    <location>
        <begin position="306"/>
        <end position="325"/>
    </location>
</feature>
<dbReference type="Pfam" id="PF07690">
    <property type="entry name" value="MFS_1"/>
    <property type="match status" value="1"/>
</dbReference>
<dbReference type="CDD" id="cd17329">
    <property type="entry name" value="MFS_MdtH_MDR_like"/>
    <property type="match status" value="1"/>
</dbReference>
<dbReference type="Gene3D" id="1.20.1250.20">
    <property type="entry name" value="MFS general substrate transporter like domains"/>
    <property type="match status" value="1"/>
</dbReference>
<feature type="transmembrane region" description="Helical" evidence="7">
    <location>
        <begin position="249"/>
        <end position="271"/>
    </location>
</feature>
<dbReference type="PANTHER" id="PTHR43414:SF1">
    <property type="entry name" value="PEPTIDE PERMEASE"/>
    <property type="match status" value="1"/>
</dbReference>
<feature type="transmembrane region" description="Helical" evidence="7">
    <location>
        <begin position="12"/>
        <end position="39"/>
    </location>
</feature>
<keyword evidence="2" id="KW-0813">Transport</keyword>
<evidence type="ECO:0000259" key="8">
    <source>
        <dbReference type="PROSITE" id="PS50850"/>
    </source>
</evidence>
<evidence type="ECO:0000256" key="5">
    <source>
        <dbReference type="ARBA" id="ARBA00022989"/>
    </source>
</evidence>
<dbReference type="GO" id="GO:0022857">
    <property type="term" value="F:transmembrane transporter activity"/>
    <property type="evidence" value="ECO:0007669"/>
    <property type="project" value="InterPro"/>
</dbReference>
<dbReference type="Proteomes" id="UP000717624">
    <property type="component" value="Unassembled WGS sequence"/>
</dbReference>
<dbReference type="SUPFAM" id="SSF103473">
    <property type="entry name" value="MFS general substrate transporter"/>
    <property type="match status" value="1"/>
</dbReference>
<feature type="transmembrane region" description="Helical" evidence="7">
    <location>
        <begin position="45"/>
        <end position="65"/>
    </location>
</feature>
<evidence type="ECO:0000256" key="7">
    <source>
        <dbReference type="SAM" id="Phobius"/>
    </source>
</evidence>
<comment type="subcellular location">
    <subcellularLocation>
        <location evidence="1">Cell membrane</location>
        <topology evidence="1">Multi-pass membrane protein</topology>
    </subcellularLocation>
</comment>
<dbReference type="PROSITE" id="PS50850">
    <property type="entry name" value="MFS"/>
    <property type="match status" value="1"/>
</dbReference>
<feature type="transmembrane region" description="Helical" evidence="7">
    <location>
        <begin position="77"/>
        <end position="94"/>
    </location>
</feature>
<comment type="caution">
    <text evidence="9">The sequence shown here is derived from an EMBL/GenBank/DDBJ whole genome shotgun (WGS) entry which is preliminary data.</text>
</comment>
<name>A0A939BV79_9BACL</name>
<dbReference type="InterPro" id="IPR005829">
    <property type="entry name" value="Sugar_transporter_CS"/>
</dbReference>
<feature type="transmembrane region" description="Helical" evidence="7">
    <location>
        <begin position="283"/>
        <end position="300"/>
    </location>
</feature>
<keyword evidence="5 7" id="KW-1133">Transmembrane helix</keyword>
<feature type="transmembrane region" description="Helical" evidence="7">
    <location>
        <begin position="100"/>
        <end position="120"/>
    </location>
</feature>
<evidence type="ECO:0000256" key="1">
    <source>
        <dbReference type="ARBA" id="ARBA00004651"/>
    </source>
</evidence>
<dbReference type="PANTHER" id="PTHR43414">
    <property type="entry name" value="MULTIDRUG RESISTANCE PROTEIN MDTG"/>
    <property type="match status" value="1"/>
</dbReference>
<keyword evidence="4 7" id="KW-0812">Transmembrane</keyword>
<dbReference type="PROSITE" id="PS00216">
    <property type="entry name" value="SUGAR_TRANSPORT_1"/>
    <property type="match status" value="1"/>
</dbReference>
<keyword evidence="10" id="KW-1185">Reference proteome</keyword>
<feature type="transmembrane region" description="Helical" evidence="7">
    <location>
        <begin position="141"/>
        <end position="161"/>
    </location>
</feature>
<evidence type="ECO:0000256" key="4">
    <source>
        <dbReference type="ARBA" id="ARBA00022692"/>
    </source>
</evidence>
<evidence type="ECO:0000256" key="6">
    <source>
        <dbReference type="ARBA" id="ARBA00023136"/>
    </source>
</evidence>
<dbReference type="InterPro" id="IPR020846">
    <property type="entry name" value="MFS_dom"/>
</dbReference>
<organism evidence="9 10">
    <name type="scientific">Brevibacillus fulvus</name>
    <dbReference type="NCBI Taxonomy" id="1125967"/>
    <lineage>
        <taxon>Bacteria</taxon>
        <taxon>Bacillati</taxon>
        <taxon>Bacillota</taxon>
        <taxon>Bacilli</taxon>
        <taxon>Bacillales</taxon>
        <taxon>Paenibacillaceae</taxon>
        <taxon>Brevibacillus</taxon>
    </lineage>
</organism>
<dbReference type="GO" id="GO:0005886">
    <property type="term" value="C:plasma membrane"/>
    <property type="evidence" value="ECO:0007669"/>
    <property type="project" value="UniProtKB-SubCell"/>
</dbReference>
<dbReference type="RefSeq" id="WP_204518131.1">
    <property type="nucleotide sequence ID" value="NZ_BAABIN010000020.1"/>
</dbReference>
<feature type="transmembrane region" description="Helical" evidence="7">
    <location>
        <begin position="346"/>
        <end position="365"/>
    </location>
</feature>
<protein>
    <submittedName>
        <fullName evidence="9">MFS family permease</fullName>
    </submittedName>
</protein>
<keyword evidence="3" id="KW-1003">Cell membrane</keyword>
<dbReference type="EMBL" id="JAFBEB010000005">
    <property type="protein sequence ID" value="MBM7590386.1"/>
    <property type="molecule type" value="Genomic_DNA"/>
</dbReference>
<feature type="transmembrane region" description="Helical" evidence="7">
    <location>
        <begin position="215"/>
        <end position="237"/>
    </location>
</feature>
<gene>
    <name evidence="9" type="ORF">JOD01_001990</name>
</gene>
<evidence type="ECO:0000313" key="9">
    <source>
        <dbReference type="EMBL" id="MBM7590386.1"/>
    </source>
</evidence>
<accession>A0A939BV79</accession>
<keyword evidence="6 7" id="KW-0472">Membrane</keyword>
<evidence type="ECO:0000256" key="2">
    <source>
        <dbReference type="ARBA" id="ARBA00022448"/>
    </source>
</evidence>
<evidence type="ECO:0000256" key="3">
    <source>
        <dbReference type="ARBA" id="ARBA00022475"/>
    </source>
</evidence>
<dbReference type="InterPro" id="IPR036259">
    <property type="entry name" value="MFS_trans_sf"/>
</dbReference>
<feature type="domain" description="Major facilitator superfamily (MFS) profile" evidence="8">
    <location>
        <begin position="11"/>
        <end position="393"/>
    </location>
</feature>
<feature type="transmembrane region" description="Helical" evidence="7">
    <location>
        <begin position="167"/>
        <end position="185"/>
    </location>
</feature>
<reference evidence="9" key="1">
    <citation type="submission" date="2021-01" db="EMBL/GenBank/DDBJ databases">
        <title>Genomic Encyclopedia of Type Strains, Phase IV (KMG-IV): sequencing the most valuable type-strain genomes for metagenomic binning, comparative biology and taxonomic classification.</title>
        <authorList>
            <person name="Goeker M."/>
        </authorList>
    </citation>
    <scope>NUCLEOTIDE SEQUENCE</scope>
    <source>
        <strain evidence="9">DSM 25523</strain>
    </source>
</reference>
<dbReference type="AlphaFoldDB" id="A0A939BV79"/>